<protein>
    <submittedName>
        <fullName evidence="2">Uncharacterized protein</fullName>
    </submittedName>
</protein>
<evidence type="ECO:0000313" key="3">
    <source>
        <dbReference type="Proteomes" id="UP000765509"/>
    </source>
</evidence>
<sequence length="151" mass="16623">MTIAPHEIEAFQCLSLFMKDISIFTGHISKMMTSNYSLSHSTSCCWGRGPTARSEAWKKDHLQGKSCSYDSLSLPPTEKIQSNSPKTTDELSSRSTQPKGSQYSSKNQEKTQCSKYSKSSTEADCMENTGSEVRSGNTTVKFSLESILSPA</sequence>
<evidence type="ECO:0000313" key="2">
    <source>
        <dbReference type="EMBL" id="MBW0512435.1"/>
    </source>
</evidence>
<comment type="caution">
    <text evidence="2">The sequence shown here is derived from an EMBL/GenBank/DDBJ whole genome shotgun (WGS) entry which is preliminary data.</text>
</comment>
<proteinExistence type="predicted"/>
<keyword evidence="3" id="KW-1185">Reference proteome</keyword>
<feature type="region of interest" description="Disordered" evidence="1">
    <location>
        <begin position="71"/>
        <end position="136"/>
    </location>
</feature>
<accession>A0A9Q3E4C7</accession>
<gene>
    <name evidence="2" type="ORF">O181_052150</name>
</gene>
<dbReference type="AlphaFoldDB" id="A0A9Q3E4C7"/>
<organism evidence="2 3">
    <name type="scientific">Austropuccinia psidii MF-1</name>
    <dbReference type="NCBI Taxonomy" id="1389203"/>
    <lineage>
        <taxon>Eukaryota</taxon>
        <taxon>Fungi</taxon>
        <taxon>Dikarya</taxon>
        <taxon>Basidiomycota</taxon>
        <taxon>Pucciniomycotina</taxon>
        <taxon>Pucciniomycetes</taxon>
        <taxon>Pucciniales</taxon>
        <taxon>Sphaerophragmiaceae</taxon>
        <taxon>Austropuccinia</taxon>
    </lineage>
</organism>
<dbReference type="Proteomes" id="UP000765509">
    <property type="component" value="Unassembled WGS sequence"/>
</dbReference>
<evidence type="ECO:0000256" key="1">
    <source>
        <dbReference type="SAM" id="MobiDB-lite"/>
    </source>
</evidence>
<reference evidence="2" key="1">
    <citation type="submission" date="2021-03" db="EMBL/GenBank/DDBJ databases">
        <title>Draft genome sequence of rust myrtle Austropuccinia psidii MF-1, a brazilian biotype.</title>
        <authorList>
            <person name="Quecine M.C."/>
            <person name="Pachon D.M.R."/>
            <person name="Bonatelli M.L."/>
            <person name="Correr F.H."/>
            <person name="Franceschini L.M."/>
            <person name="Leite T.F."/>
            <person name="Margarido G.R.A."/>
            <person name="Almeida C.A."/>
            <person name="Ferrarezi J.A."/>
            <person name="Labate C.A."/>
        </authorList>
    </citation>
    <scope>NUCLEOTIDE SEQUENCE</scope>
    <source>
        <strain evidence="2">MF-1</strain>
    </source>
</reference>
<dbReference type="EMBL" id="AVOT02022798">
    <property type="protein sequence ID" value="MBW0512435.1"/>
    <property type="molecule type" value="Genomic_DNA"/>
</dbReference>
<name>A0A9Q3E4C7_9BASI</name>
<feature type="compositionally biased region" description="Polar residues" evidence="1">
    <location>
        <begin position="93"/>
        <end position="136"/>
    </location>
</feature>